<dbReference type="InterPro" id="IPR013078">
    <property type="entry name" value="His_Pase_superF_clade-1"/>
</dbReference>
<dbReference type="InterPro" id="IPR029033">
    <property type="entry name" value="His_PPase_superfam"/>
</dbReference>
<evidence type="ECO:0000313" key="2">
    <source>
        <dbReference type="Proteomes" id="UP000031982"/>
    </source>
</evidence>
<proteinExistence type="predicted"/>
<dbReference type="CDD" id="cd07067">
    <property type="entry name" value="HP_PGM_like"/>
    <property type="match status" value="1"/>
</dbReference>
<dbReference type="InterPro" id="IPR050275">
    <property type="entry name" value="PGM_Phosphatase"/>
</dbReference>
<dbReference type="Pfam" id="PF00300">
    <property type="entry name" value="His_Phos_1"/>
    <property type="match status" value="1"/>
</dbReference>
<dbReference type="PANTHER" id="PTHR48100">
    <property type="entry name" value="BROAD-SPECIFICITY PHOSPHATASE YOR283W-RELATED"/>
    <property type="match status" value="1"/>
</dbReference>
<gene>
    <name evidence="1" type="ORF">SD77_3067</name>
</gene>
<dbReference type="SUPFAM" id="SSF53254">
    <property type="entry name" value="Phosphoglycerate mutase-like"/>
    <property type="match status" value="1"/>
</dbReference>
<organism evidence="1 2">
    <name type="scientific">Bacillus badius</name>
    <dbReference type="NCBI Taxonomy" id="1455"/>
    <lineage>
        <taxon>Bacteria</taxon>
        <taxon>Bacillati</taxon>
        <taxon>Bacillota</taxon>
        <taxon>Bacilli</taxon>
        <taxon>Bacillales</taxon>
        <taxon>Bacillaceae</taxon>
        <taxon>Pseudobacillus</taxon>
    </lineage>
</organism>
<dbReference type="EMBL" id="JXLP01000003">
    <property type="protein sequence ID" value="KIL79201.1"/>
    <property type="molecule type" value="Genomic_DNA"/>
</dbReference>
<protein>
    <submittedName>
        <fullName evidence="1">Phosphoglycerate mutase</fullName>
    </submittedName>
</protein>
<name>A0ABR5AXY0_BACBA</name>
<comment type="caution">
    <text evidence="1">The sequence shown here is derived from an EMBL/GenBank/DDBJ whole genome shotgun (WGS) entry which is preliminary data.</text>
</comment>
<dbReference type="Proteomes" id="UP000031982">
    <property type="component" value="Unassembled WGS sequence"/>
</dbReference>
<dbReference type="PANTHER" id="PTHR48100:SF1">
    <property type="entry name" value="HISTIDINE PHOSPHATASE FAMILY PROTEIN-RELATED"/>
    <property type="match status" value="1"/>
</dbReference>
<sequence>MQITLIRHLPTEWNKQQKLQGRRDVELAPLTEASWQGVLQNRLLLDKLAPFDEVLASTMKRTQQTAQIYGYPFTVEPLLDELDFGPFEGLSKEKLYEYCGKKWMDHPEELILGESVANLKRRIVLFLEKYRDRQNILAFGHGTWIRAAISYCYSGDINHMNKITVQNNECVILNFHV</sequence>
<dbReference type="PIRSF" id="PIRSF000709">
    <property type="entry name" value="6PFK_2-Ptase"/>
    <property type="match status" value="1"/>
</dbReference>
<evidence type="ECO:0000313" key="1">
    <source>
        <dbReference type="EMBL" id="KIL79201.1"/>
    </source>
</evidence>
<reference evidence="1 2" key="1">
    <citation type="submission" date="2015-01" db="EMBL/GenBank/DDBJ databases">
        <title>Genome Assembly of Bacillus badius MTCC 1458.</title>
        <authorList>
            <person name="Verma A."/>
            <person name="Khatri I."/>
            <person name="Mual P."/>
            <person name="Subramanian S."/>
            <person name="Krishnamurthi S."/>
        </authorList>
    </citation>
    <scope>NUCLEOTIDE SEQUENCE [LARGE SCALE GENOMIC DNA]</scope>
    <source>
        <strain evidence="1 2">MTCC 1458</strain>
    </source>
</reference>
<accession>A0ABR5AXY0</accession>
<dbReference type="Gene3D" id="3.40.50.1240">
    <property type="entry name" value="Phosphoglycerate mutase-like"/>
    <property type="match status" value="1"/>
</dbReference>
<dbReference type="SMART" id="SM00855">
    <property type="entry name" value="PGAM"/>
    <property type="match status" value="1"/>
</dbReference>
<keyword evidence="2" id="KW-1185">Reference proteome</keyword>
<dbReference type="RefSeq" id="WP_041094912.1">
    <property type="nucleotide sequence ID" value="NZ_JARTHD010000001.1"/>
</dbReference>